<evidence type="ECO:0000313" key="3">
    <source>
        <dbReference type="EMBL" id="SPC94066.1"/>
    </source>
</evidence>
<name>A0A2N9FTQ9_FAGSY</name>
<feature type="coiled-coil region" evidence="1">
    <location>
        <begin position="395"/>
        <end position="451"/>
    </location>
</feature>
<proteinExistence type="predicted"/>
<protein>
    <submittedName>
        <fullName evidence="3">Uncharacterized protein</fullName>
    </submittedName>
</protein>
<sequence>MARANKLAKLVNSSESIRSFKERYLVPDNISLRYCRSNDLPLLNWDEILISVMSVVEGGVRFPFHPLLINFLQTVNACPDQLSINVFRIVMGVVTINRLLGVNLTTKDILFIYSYSCPGSDSTTSCHLRAKNVNIKLVNGLPSSHKGYDNDWLVVAGKWFTNGSSCRNRFGHLVPSRLNVPDTVANLEDLTKVLSSNICIDRMGQQRSAPLLLGYQPLIGNFLDGPTVPCAQETPVEPTVQFKAQPTSVIPQVDHSDLIPTREVRRPRLSRSQLPLIVEVDETKQVEEPAPRPKIARVTVELTHIPSSSSSDDIWVLEMMVGPDPLFVHRTVLDTSNVELFAKVAHALTKATCLPRDLQAWDEMSSGRIFRHISQGLVMAAQGVDTMEARVFHFHERMKEKEAEHTKALAEATKERARTEAEQKVKMEVELTQLQEKVRKLEGECIQSIGEAREEGKQEVLGEVKTQLQGVFNQGFRDGWKSALKKATVPDSSDLFLRDHTPLPYPKADLKDSDKEDEDEEDDEDDVDEAEEAGGEQDL</sequence>
<accession>A0A2N9FTQ9</accession>
<evidence type="ECO:0000256" key="1">
    <source>
        <dbReference type="SAM" id="Coils"/>
    </source>
</evidence>
<reference evidence="3" key="1">
    <citation type="submission" date="2018-02" db="EMBL/GenBank/DDBJ databases">
        <authorList>
            <person name="Cohen D.B."/>
            <person name="Kent A.D."/>
        </authorList>
    </citation>
    <scope>NUCLEOTIDE SEQUENCE</scope>
</reference>
<keyword evidence="1" id="KW-0175">Coiled coil</keyword>
<dbReference type="EMBL" id="OIVN01001446">
    <property type="protein sequence ID" value="SPC94066.1"/>
    <property type="molecule type" value="Genomic_DNA"/>
</dbReference>
<feature type="compositionally biased region" description="Acidic residues" evidence="2">
    <location>
        <begin position="515"/>
        <end position="539"/>
    </location>
</feature>
<evidence type="ECO:0000256" key="2">
    <source>
        <dbReference type="SAM" id="MobiDB-lite"/>
    </source>
</evidence>
<organism evidence="3">
    <name type="scientific">Fagus sylvatica</name>
    <name type="common">Beechnut</name>
    <dbReference type="NCBI Taxonomy" id="28930"/>
    <lineage>
        <taxon>Eukaryota</taxon>
        <taxon>Viridiplantae</taxon>
        <taxon>Streptophyta</taxon>
        <taxon>Embryophyta</taxon>
        <taxon>Tracheophyta</taxon>
        <taxon>Spermatophyta</taxon>
        <taxon>Magnoliopsida</taxon>
        <taxon>eudicotyledons</taxon>
        <taxon>Gunneridae</taxon>
        <taxon>Pentapetalae</taxon>
        <taxon>rosids</taxon>
        <taxon>fabids</taxon>
        <taxon>Fagales</taxon>
        <taxon>Fagaceae</taxon>
        <taxon>Fagus</taxon>
    </lineage>
</organism>
<feature type="region of interest" description="Disordered" evidence="2">
    <location>
        <begin position="494"/>
        <end position="539"/>
    </location>
</feature>
<gene>
    <name evidence="3" type="ORF">FSB_LOCUS21948</name>
</gene>
<dbReference type="AlphaFoldDB" id="A0A2N9FTQ9"/>